<dbReference type="PANTHER" id="PTHR43433">
    <property type="entry name" value="HYDROLASE, ALPHA/BETA FOLD FAMILY PROTEIN"/>
    <property type="match status" value="1"/>
</dbReference>
<gene>
    <name evidence="2" type="ORF">AB835_14515</name>
</gene>
<feature type="domain" description="AB hydrolase-1" evidence="1">
    <location>
        <begin position="20"/>
        <end position="121"/>
    </location>
</feature>
<evidence type="ECO:0000313" key="3">
    <source>
        <dbReference type="Proteomes" id="UP000242502"/>
    </source>
</evidence>
<reference evidence="2 3" key="1">
    <citation type="journal article" date="2016" name="Appl. Environ. Microbiol.">
        <title>Lack of Overt Genome Reduction in the Bryostatin-Producing Bryozoan Symbiont "Candidatus Endobugula sertula".</title>
        <authorList>
            <person name="Miller I.J."/>
            <person name="Vanee N."/>
            <person name="Fong S.S."/>
            <person name="Lim-Fong G.E."/>
            <person name="Kwan J.C."/>
        </authorList>
    </citation>
    <scope>NUCLEOTIDE SEQUENCE [LARGE SCALE GENOMIC DNA]</scope>
    <source>
        <strain evidence="2">AB1-4</strain>
    </source>
</reference>
<dbReference type="AlphaFoldDB" id="A0A1D2QLC4"/>
<comment type="caution">
    <text evidence="2">The sequence shown here is derived from an EMBL/GenBank/DDBJ whole genome shotgun (WGS) entry which is preliminary data.</text>
</comment>
<protein>
    <recommendedName>
        <fullName evidence="1">AB hydrolase-1 domain-containing protein</fullName>
    </recommendedName>
</protein>
<dbReference type="InterPro" id="IPR029058">
    <property type="entry name" value="AB_hydrolase_fold"/>
</dbReference>
<dbReference type="GO" id="GO:0046503">
    <property type="term" value="P:glycerolipid catabolic process"/>
    <property type="evidence" value="ECO:0007669"/>
    <property type="project" value="TreeGrafter"/>
</dbReference>
<organism evidence="2 3">
    <name type="scientific">Candidatus Endobugula sertula</name>
    <name type="common">Bugula neritina bacterial symbiont</name>
    <dbReference type="NCBI Taxonomy" id="62101"/>
    <lineage>
        <taxon>Bacteria</taxon>
        <taxon>Pseudomonadati</taxon>
        <taxon>Pseudomonadota</taxon>
        <taxon>Gammaproteobacteria</taxon>
        <taxon>Cellvibrionales</taxon>
        <taxon>Cellvibrionaceae</taxon>
        <taxon>Candidatus Endobugula</taxon>
    </lineage>
</organism>
<dbReference type="InterPro" id="IPR000073">
    <property type="entry name" value="AB_hydrolase_1"/>
</dbReference>
<evidence type="ECO:0000313" key="2">
    <source>
        <dbReference type="EMBL" id="ODS22372.1"/>
    </source>
</evidence>
<dbReference type="GO" id="GO:0004806">
    <property type="term" value="F:triacylglycerol lipase activity"/>
    <property type="evidence" value="ECO:0007669"/>
    <property type="project" value="TreeGrafter"/>
</dbReference>
<dbReference type="EMBL" id="MDLC01000091">
    <property type="protein sequence ID" value="ODS22372.1"/>
    <property type="molecule type" value="Genomic_DNA"/>
</dbReference>
<dbReference type="PANTHER" id="PTHR43433:SF5">
    <property type="entry name" value="AB HYDROLASE-1 DOMAIN-CONTAINING PROTEIN"/>
    <property type="match status" value="1"/>
</dbReference>
<dbReference type="STRING" id="62101.AB835_14515"/>
<dbReference type="PRINTS" id="PR00111">
    <property type="entry name" value="ABHYDROLASE"/>
</dbReference>
<proteinExistence type="predicted"/>
<dbReference type="Proteomes" id="UP000242502">
    <property type="component" value="Unassembled WGS sequence"/>
</dbReference>
<dbReference type="Gene3D" id="3.40.50.1820">
    <property type="entry name" value="alpha/beta hydrolase"/>
    <property type="match status" value="1"/>
</dbReference>
<accession>A0A1D2QLC4</accession>
<sequence length="156" mass="16785">MPSLALSDINLHYKIDGTGPPVVLVAGMLSDSASWGTLVEPLAADFTVIRPDNRSTGRTTPALAPTSPQQNARDILALMDHLNIPSAQIVGHSMGGYIAAELAVLAPERIPSLTLLCSAPMNLRRSWHVFQTFCDIRLNGPEGLCHFNSTVYIYGC</sequence>
<dbReference type="InterPro" id="IPR050471">
    <property type="entry name" value="AB_hydrolase"/>
</dbReference>
<dbReference type="Pfam" id="PF00561">
    <property type="entry name" value="Abhydrolase_1"/>
    <property type="match status" value="1"/>
</dbReference>
<dbReference type="SUPFAM" id="SSF53474">
    <property type="entry name" value="alpha/beta-Hydrolases"/>
    <property type="match status" value="1"/>
</dbReference>
<name>A0A1D2QLC4_9GAMM</name>
<evidence type="ECO:0000259" key="1">
    <source>
        <dbReference type="Pfam" id="PF00561"/>
    </source>
</evidence>